<dbReference type="EnsemblPlants" id="AET6Gv20495200.5">
    <property type="protein sequence ID" value="AET6Gv20495200.5"/>
    <property type="gene ID" value="AET6Gv20495200"/>
</dbReference>
<dbReference type="AlphaFoldDB" id="A0A453NVH1"/>
<dbReference type="EnsemblPlants" id="AET6Gv20495200.6">
    <property type="protein sequence ID" value="AET6Gv20495200.6"/>
    <property type="gene ID" value="AET6Gv20495200"/>
</dbReference>
<evidence type="ECO:0000313" key="1">
    <source>
        <dbReference type="EnsemblPlants" id="AET6Gv20495200.4"/>
    </source>
</evidence>
<dbReference type="EnsemblPlants" id="AET6Gv20495200.4">
    <property type="protein sequence ID" value="AET6Gv20495200.4"/>
    <property type="gene ID" value="AET6Gv20495200"/>
</dbReference>
<reference evidence="2" key="2">
    <citation type="journal article" date="2017" name="Nat. Plants">
        <title>The Aegilops tauschii genome reveals multiple impacts of transposons.</title>
        <authorList>
            <person name="Zhao G."/>
            <person name="Zou C."/>
            <person name="Li K."/>
            <person name="Wang K."/>
            <person name="Li T."/>
            <person name="Gao L."/>
            <person name="Zhang X."/>
            <person name="Wang H."/>
            <person name="Yang Z."/>
            <person name="Liu X."/>
            <person name="Jiang W."/>
            <person name="Mao L."/>
            <person name="Kong X."/>
            <person name="Jiao Y."/>
            <person name="Jia J."/>
        </authorList>
    </citation>
    <scope>NUCLEOTIDE SEQUENCE [LARGE SCALE GENOMIC DNA]</scope>
    <source>
        <strain evidence="2">cv. AL8/78</strain>
    </source>
</reference>
<evidence type="ECO:0000313" key="2">
    <source>
        <dbReference type="Proteomes" id="UP000015105"/>
    </source>
</evidence>
<reference evidence="1" key="4">
    <citation type="submission" date="2019-03" db="UniProtKB">
        <authorList>
            <consortium name="EnsemblPlants"/>
        </authorList>
    </citation>
    <scope>IDENTIFICATION</scope>
</reference>
<reference evidence="1" key="5">
    <citation type="journal article" date="2021" name="G3 (Bethesda)">
        <title>Aegilops tauschii genome assembly Aet v5.0 features greater sequence contiguity and improved annotation.</title>
        <authorList>
            <person name="Wang L."/>
            <person name="Zhu T."/>
            <person name="Rodriguez J.C."/>
            <person name="Deal K.R."/>
            <person name="Dubcovsky J."/>
            <person name="McGuire P.E."/>
            <person name="Lux T."/>
            <person name="Spannagl M."/>
            <person name="Mayer K.F.X."/>
            <person name="Baldrich P."/>
            <person name="Meyers B.C."/>
            <person name="Huo N."/>
            <person name="Gu Y.Q."/>
            <person name="Zhou H."/>
            <person name="Devos K.M."/>
            <person name="Bennetzen J.L."/>
            <person name="Unver T."/>
            <person name="Budak H."/>
            <person name="Gulick P.J."/>
            <person name="Galiba G."/>
            <person name="Kalapos B."/>
            <person name="Nelson D.R."/>
            <person name="Li P."/>
            <person name="You F.M."/>
            <person name="Luo M.C."/>
            <person name="Dvorak J."/>
        </authorList>
    </citation>
    <scope>NUCLEOTIDE SEQUENCE [LARGE SCALE GENOMIC DNA]</scope>
    <source>
        <strain evidence="1">cv. AL8/78</strain>
    </source>
</reference>
<dbReference type="Gramene" id="AET6Gv20495200.6">
    <property type="protein sequence ID" value="AET6Gv20495200.6"/>
    <property type="gene ID" value="AET6Gv20495200"/>
</dbReference>
<dbReference type="Gene3D" id="3.40.50.720">
    <property type="entry name" value="NAD(P)-binding Rossmann-like Domain"/>
    <property type="match status" value="1"/>
</dbReference>
<dbReference type="Gramene" id="AET6Gv20495200.5">
    <property type="protein sequence ID" value="AET6Gv20495200.5"/>
    <property type="gene ID" value="AET6Gv20495200"/>
</dbReference>
<protein>
    <submittedName>
        <fullName evidence="1">Uncharacterized protein</fullName>
    </submittedName>
</protein>
<reference evidence="1" key="3">
    <citation type="journal article" date="2017" name="Nature">
        <title>Genome sequence of the progenitor of the wheat D genome Aegilops tauschii.</title>
        <authorList>
            <person name="Luo M.C."/>
            <person name="Gu Y.Q."/>
            <person name="Puiu D."/>
            <person name="Wang H."/>
            <person name="Twardziok S.O."/>
            <person name="Deal K.R."/>
            <person name="Huo N."/>
            <person name="Zhu T."/>
            <person name="Wang L."/>
            <person name="Wang Y."/>
            <person name="McGuire P.E."/>
            <person name="Liu S."/>
            <person name="Long H."/>
            <person name="Ramasamy R.K."/>
            <person name="Rodriguez J.C."/>
            <person name="Van S.L."/>
            <person name="Yuan L."/>
            <person name="Wang Z."/>
            <person name="Xia Z."/>
            <person name="Xiao L."/>
            <person name="Anderson O.D."/>
            <person name="Ouyang S."/>
            <person name="Liang Y."/>
            <person name="Zimin A.V."/>
            <person name="Pertea G."/>
            <person name="Qi P."/>
            <person name="Bennetzen J.L."/>
            <person name="Dai X."/>
            <person name="Dawson M.W."/>
            <person name="Muller H.G."/>
            <person name="Kugler K."/>
            <person name="Rivarola-Duarte L."/>
            <person name="Spannagl M."/>
            <person name="Mayer K.F.X."/>
            <person name="Lu F.H."/>
            <person name="Bevan M.W."/>
            <person name="Leroy P."/>
            <person name="Li P."/>
            <person name="You F.M."/>
            <person name="Sun Q."/>
            <person name="Liu Z."/>
            <person name="Lyons E."/>
            <person name="Wicker T."/>
            <person name="Salzberg S.L."/>
            <person name="Devos K.M."/>
            <person name="Dvorak J."/>
        </authorList>
    </citation>
    <scope>NUCLEOTIDE SEQUENCE [LARGE SCALE GENOMIC DNA]</scope>
    <source>
        <strain evidence="1">cv. AL8/78</strain>
    </source>
</reference>
<reference evidence="2" key="1">
    <citation type="journal article" date="2014" name="Science">
        <title>Ancient hybridizations among the ancestral genomes of bread wheat.</title>
        <authorList>
            <consortium name="International Wheat Genome Sequencing Consortium,"/>
            <person name="Marcussen T."/>
            <person name="Sandve S.R."/>
            <person name="Heier L."/>
            <person name="Spannagl M."/>
            <person name="Pfeifer M."/>
            <person name="Jakobsen K.S."/>
            <person name="Wulff B.B."/>
            <person name="Steuernagel B."/>
            <person name="Mayer K.F."/>
            <person name="Olsen O.A."/>
        </authorList>
    </citation>
    <scope>NUCLEOTIDE SEQUENCE [LARGE SCALE GENOMIC DNA]</scope>
    <source>
        <strain evidence="2">cv. AL8/78</strain>
    </source>
</reference>
<name>A0A453NVH1_AEGTS</name>
<organism evidence="1 2">
    <name type="scientific">Aegilops tauschii subsp. strangulata</name>
    <name type="common">Goatgrass</name>
    <dbReference type="NCBI Taxonomy" id="200361"/>
    <lineage>
        <taxon>Eukaryota</taxon>
        <taxon>Viridiplantae</taxon>
        <taxon>Streptophyta</taxon>
        <taxon>Embryophyta</taxon>
        <taxon>Tracheophyta</taxon>
        <taxon>Spermatophyta</taxon>
        <taxon>Magnoliopsida</taxon>
        <taxon>Liliopsida</taxon>
        <taxon>Poales</taxon>
        <taxon>Poaceae</taxon>
        <taxon>BOP clade</taxon>
        <taxon>Pooideae</taxon>
        <taxon>Triticodae</taxon>
        <taxon>Triticeae</taxon>
        <taxon>Triticinae</taxon>
        <taxon>Aegilops</taxon>
    </lineage>
</organism>
<accession>A0A453NVH1</accession>
<dbReference type="Proteomes" id="UP000015105">
    <property type="component" value="Chromosome 6D"/>
</dbReference>
<sequence>MKQNHILHLSHGFLPAHLQSHGPDVPKNNNVIVVSRGGWARQFRECMFRAKK</sequence>
<dbReference type="Gramene" id="AET6Gv20495200.3">
    <property type="protein sequence ID" value="AET6Gv20495200.3"/>
    <property type="gene ID" value="AET6Gv20495200"/>
</dbReference>
<dbReference type="Gramene" id="AET6Gv20495200.4">
    <property type="protein sequence ID" value="AET6Gv20495200.4"/>
    <property type="gene ID" value="AET6Gv20495200"/>
</dbReference>
<proteinExistence type="predicted"/>
<dbReference type="EnsemblPlants" id="AET6Gv20495200.3">
    <property type="protein sequence ID" value="AET6Gv20495200.3"/>
    <property type="gene ID" value="AET6Gv20495200"/>
</dbReference>
<keyword evidence="2" id="KW-1185">Reference proteome</keyword>